<reference evidence="3" key="1">
    <citation type="submission" date="2017-12" db="EMBL/GenBank/DDBJ databases">
        <title>Draft genome sequence of Telmatospirillum siberiense 26-4b1T, an acidotolerant peatland alphaproteobacterium potentially involved in sulfur cycling.</title>
        <authorList>
            <person name="Hausmann B."/>
            <person name="Pjevac P."/>
            <person name="Schreck K."/>
            <person name="Herbold C.W."/>
            <person name="Daims H."/>
            <person name="Wagner M."/>
            <person name="Pester M."/>
            <person name="Loy A."/>
        </authorList>
    </citation>
    <scope>NUCLEOTIDE SEQUENCE [LARGE SCALE GENOMIC DNA]</scope>
    <source>
        <strain evidence="3">26-4b1</strain>
    </source>
</reference>
<dbReference type="AlphaFoldDB" id="A0A2N3PXG8"/>
<name>A0A2N3PXG8_9PROT</name>
<feature type="domain" description="ABC-type transport auxiliary lipoprotein component" evidence="1">
    <location>
        <begin position="35"/>
        <end position="188"/>
    </location>
</feature>
<organism evidence="2 3">
    <name type="scientific">Telmatospirillum siberiense</name>
    <dbReference type="NCBI Taxonomy" id="382514"/>
    <lineage>
        <taxon>Bacteria</taxon>
        <taxon>Pseudomonadati</taxon>
        <taxon>Pseudomonadota</taxon>
        <taxon>Alphaproteobacteria</taxon>
        <taxon>Rhodospirillales</taxon>
        <taxon>Rhodospirillaceae</taxon>
        <taxon>Telmatospirillum</taxon>
    </lineage>
</organism>
<evidence type="ECO:0000313" key="3">
    <source>
        <dbReference type="Proteomes" id="UP000233293"/>
    </source>
</evidence>
<evidence type="ECO:0000313" key="2">
    <source>
        <dbReference type="EMBL" id="PKU25087.1"/>
    </source>
</evidence>
<evidence type="ECO:0000259" key="1">
    <source>
        <dbReference type="Pfam" id="PF03886"/>
    </source>
</evidence>
<proteinExistence type="predicted"/>
<protein>
    <recommendedName>
        <fullName evidence="1">ABC-type transport auxiliary lipoprotein component domain-containing protein</fullName>
    </recommendedName>
</protein>
<comment type="caution">
    <text evidence="2">The sequence shown here is derived from an EMBL/GenBank/DDBJ whole genome shotgun (WGS) entry which is preliminary data.</text>
</comment>
<dbReference type="EMBL" id="PIUM01000006">
    <property type="protein sequence ID" value="PKU25087.1"/>
    <property type="molecule type" value="Genomic_DNA"/>
</dbReference>
<keyword evidence="3" id="KW-1185">Reference proteome</keyword>
<dbReference type="InterPro" id="IPR005586">
    <property type="entry name" value="ABC_trans_aux"/>
</dbReference>
<gene>
    <name evidence="2" type="ORF">CWS72_07730</name>
</gene>
<sequence length="207" mass="21492">MTFLRSGLMATILVAALGGCGTSAPPRYHALGLVQPAPASGSARRLVEILPVAVPERLNREEVVLTGAGGQLDVRDGDHWAAPLPDEIRHILTDALWRRLRAADVYQAPVSPGAGGVPQYRLALQIERFEAVPGRSAVVEGSWTARRLPQGASATCRAGITVALPALTADAATAALSDGTSQLARLIADSIDGLEQGVASVCPADGY</sequence>
<dbReference type="OrthoDB" id="7064073at2"/>
<dbReference type="Proteomes" id="UP000233293">
    <property type="component" value="Unassembled WGS sequence"/>
</dbReference>
<dbReference type="Pfam" id="PF03886">
    <property type="entry name" value="ABC_trans_aux"/>
    <property type="match status" value="1"/>
</dbReference>
<dbReference type="PROSITE" id="PS51257">
    <property type="entry name" value="PROKAR_LIPOPROTEIN"/>
    <property type="match status" value="1"/>
</dbReference>
<dbReference type="SUPFAM" id="SSF159594">
    <property type="entry name" value="XCC0632-like"/>
    <property type="match status" value="1"/>
</dbReference>
<dbReference type="RefSeq" id="WP_101250014.1">
    <property type="nucleotide sequence ID" value="NZ_PIUM01000006.1"/>
</dbReference>
<accession>A0A2N3PXG8</accession>
<dbReference type="Gene3D" id="3.40.50.10610">
    <property type="entry name" value="ABC-type transport auxiliary lipoprotein component"/>
    <property type="match status" value="1"/>
</dbReference>